<accession>A0A6S6TE20</accession>
<dbReference type="EMBL" id="CACVAS010000116">
    <property type="protein sequence ID" value="CAA6821451.1"/>
    <property type="molecule type" value="Genomic_DNA"/>
</dbReference>
<evidence type="ECO:0000256" key="3">
    <source>
        <dbReference type="ARBA" id="ARBA00023157"/>
    </source>
</evidence>
<dbReference type="GO" id="GO:0008800">
    <property type="term" value="F:beta-lactamase activity"/>
    <property type="evidence" value="ECO:0007669"/>
    <property type="project" value="UniProtKB-EC"/>
</dbReference>
<keyword evidence="3" id="KW-1015">Disulfide bond</keyword>
<dbReference type="SMART" id="SM00671">
    <property type="entry name" value="SEL1"/>
    <property type="match status" value="1"/>
</dbReference>
<dbReference type="InterPro" id="IPR006597">
    <property type="entry name" value="Sel1-like"/>
</dbReference>
<dbReference type="Gene3D" id="1.25.40.10">
    <property type="entry name" value="Tetratricopeptide repeat domain"/>
    <property type="match status" value="1"/>
</dbReference>
<evidence type="ECO:0000256" key="1">
    <source>
        <dbReference type="ARBA" id="ARBA00001526"/>
    </source>
</evidence>
<keyword evidence="4" id="KW-0046">Antibiotic resistance</keyword>
<gene>
    <name evidence="5" type="ORF">HELGO_WM19042</name>
</gene>
<organism evidence="5">
    <name type="scientific">uncultured Sulfurovum sp</name>
    <dbReference type="NCBI Taxonomy" id="269237"/>
    <lineage>
        <taxon>Bacteria</taxon>
        <taxon>Pseudomonadati</taxon>
        <taxon>Campylobacterota</taxon>
        <taxon>Epsilonproteobacteria</taxon>
        <taxon>Campylobacterales</taxon>
        <taxon>Sulfurovaceae</taxon>
        <taxon>Sulfurovum</taxon>
        <taxon>environmental samples</taxon>
    </lineage>
</organism>
<sequence length="598" mass="68557">MKVKSVNQTKKRLTIIKLAISMTDTETIELQIDKLALLKDDTAIDEILTSLYAKNYAHAQMLISTYIDTPTNNIAQRITTTEDDHSQQTIEPLPNTTKAEEKVENKQNVNTPVNYDALLNIDVNKVLENSIHLKTSHLEQDTLSHEKPKLKTDLIQRDTFFDDIEESTNETVTPSIKKEELKETIQDKPSKPVLQTDLIKKDTFFNDIQENTDEIITPSIRKEKLKETIQEKASKPVLQTDLIEKDTFFNDIQKSTDKIITPFIKKEELKETVQEKPSKPVLQTDLIEKDTFFNELEISQVPTSSHIKAKPIVEEIKPLEEEFQIDITPLIYQHKKAIEKVTQNEKNKPITTDHKDTIDTPSNKDTIRTTTKTKETVKIDKNTTTVVSAFTQSSPQRVDLKTTNEESRHIKPRQRSIASLHSSDYPPIKNIEQKLEHMNLRYPTEFASNEEYPSVQVWIETISTTGYSESDVENVILQIKELSQYNQAEAGQLLLITASTESQYAEFILARELYKGGIIQKNLIEAFNRINHLAIEKEYPEAICDLAQFYEKGIGTSVDTNLAKTLYEKAMELGITRAEGHVERLNKKQKGFFSRLIH</sequence>
<protein>
    <recommendedName>
        <fullName evidence="2">beta-lactamase</fullName>
        <ecNumber evidence="2">3.5.2.6</ecNumber>
    </recommendedName>
</protein>
<name>A0A6S6TE20_9BACT</name>
<dbReference type="SUPFAM" id="SSF81901">
    <property type="entry name" value="HCP-like"/>
    <property type="match status" value="1"/>
</dbReference>
<evidence type="ECO:0000256" key="4">
    <source>
        <dbReference type="ARBA" id="ARBA00023251"/>
    </source>
</evidence>
<evidence type="ECO:0000313" key="5">
    <source>
        <dbReference type="EMBL" id="CAA6821451.1"/>
    </source>
</evidence>
<dbReference type="EC" id="3.5.2.6" evidence="2"/>
<comment type="catalytic activity">
    <reaction evidence="1">
        <text>a beta-lactam + H2O = a substituted beta-amino acid</text>
        <dbReference type="Rhea" id="RHEA:20401"/>
        <dbReference type="ChEBI" id="CHEBI:15377"/>
        <dbReference type="ChEBI" id="CHEBI:35627"/>
        <dbReference type="ChEBI" id="CHEBI:140347"/>
        <dbReference type="EC" id="3.5.2.6"/>
    </reaction>
</comment>
<dbReference type="InterPro" id="IPR011990">
    <property type="entry name" value="TPR-like_helical_dom_sf"/>
</dbReference>
<dbReference type="AlphaFoldDB" id="A0A6S6TE20"/>
<reference evidence="5" key="1">
    <citation type="submission" date="2020-01" db="EMBL/GenBank/DDBJ databases">
        <authorList>
            <person name="Meier V. D."/>
            <person name="Meier V D."/>
        </authorList>
    </citation>
    <scope>NUCLEOTIDE SEQUENCE</scope>
    <source>
        <strain evidence="5">HLG_WM_MAG_01</strain>
    </source>
</reference>
<dbReference type="GO" id="GO:0046677">
    <property type="term" value="P:response to antibiotic"/>
    <property type="evidence" value="ECO:0007669"/>
    <property type="project" value="UniProtKB-KW"/>
</dbReference>
<proteinExistence type="predicted"/>
<evidence type="ECO:0000256" key="2">
    <source>
        <dbReference type="ARBA" id="ARBA00012865"/>
    </source>
</evidence>